<proteinExistence type="inferred from homology"/>
<dbReference type="PANTHER" id="PTHR16172:SF41">
    <property type="entry name" value="MAJOR FACILITATOR SUPERFAMILY DOMAIN-CONTAINING PROTEIN 6-LIKE"/>
    <property type="match status" value="1"/>
</dbReference>
<evidence type="ECO:0000313" key="9">
    <source>
        <dbReference type="Proteomes" id="UP000531938"/>
    </source>
</evidence>
<dbReference type="Gene3D" id="1.20.1250.20">
    <property type="entry name" value="MFS general substrate transporter like domains"/>
    <property type="match status" value="1"/>
</dbReference>
<accession>A0A7K7B4C9</accession>
<feature type="non-terminal residue" evidence="8">
    <location>
        <position position="1"/>
    </location>
</feature>
<dbReference type="AlphaFoldDB" id="A0A7K7B4C9"/>
<keyword evidence="5 6" id="KW-0472">Membrane</keyword>
<evidence type="ECO:0000256" key="2">
    <source>
        <dbReference type="ARBA" id="ARBA00005241"/>
    </source>
</evidence>
<gene>
    <name evidence="8" type="primary">Mfsd6l</name>
    <name evidence="8" type="ORF">NOTORN_R14543</name>
</gene>
<feature type="transmembrane region" description="Helical" evidence="6">
    <location>
        <begin position="496"/>
        <end position="516"/>
    </location>
</feature>
<dbReference type="InterPro" id="IPR024989">
    <property type="entry name" value="MFS_assoc_dom"/>
</dbReference>
<evidence type="ECO:0000256" key="4">
    <source>
        <dbReference type="ARBA" id="ARBA00022989"/>
    </source>
</evidence>
<sequence>MGPSRQWDVRGALVAASLFHLVHGAAGGCAVPFLSLYLRHLGLPASLVGAAAAARHLLVAAWAPLGAACARSGRQAKALVAAALLGSAAAALLLTLVPPATLEDARGLCSGAAGADVGNATSANATNAANGISANGDGVNASVSNMVPAEQWRATARALPVGLVPTLMAPALRGEETSSTAAAGVDLNDNPEKHLLLSQNGKLPLFKSPLPSVGGAGAPENLSHHWQAALDTGLDLVQDTKGERWVFLMALGAMLLWELLAAPVECTVDESLYEYLDFVDAADRYSTLWVWGYLGVSVGACGVTLLVDRLGCHLGSRLSRQAVHFYAYSLLAVLSLLASVFLPTYAPKKDKCTSRTAKALALIGGDGHAVLAAVTVLLAGAASSAVHNFLFWQMEDHGSSEGYMGLWVATGLVAELSLYPFRGELLRTLSGSGMVVLGLGCQAAQLLCYSFSGAPWAALLAQLLSAFSNGALWWALDATVSDVATPGMERALRALLRGLAQGAGAALGSVSGGLVVDSYGLSVLYRACGAGLLLWLCLFLALQSRLPRQKKINYSHLLTANSSDVSDSEEEKERDWLVKAMKDESFG</sequence>
<evidence type="ECO:0000256" key="6">
    <source>
        <dbReference type="SAM" id="Phobius"/>
    </source>
</evidence>
<feature type="transmembrane region" description="Helical" evidence="6">
    <location>
        <begin position="46"/>
        <end position="66"/>
    </location>
</feature>
<feature type="transmembrane region" description="Helical" evidence="6">
    <location>
        <begin position="522"/>
        <end position="542"/>
    </location>
</feature>
<evidence type="ECO:0000256" key="5">
    <source>
        <dbReference type="ARBA" id="ARBA00023136"/>
    </source>
</evidence>
<feature type="transmembrane region" description="Helical" evidence="6">
    <location>
        <begin position="285"/>
        <end position="305"/>
    </location>
</feature>
<dbReference type="InterPro" id="IPR036259">
    <property type="entry name" value="MFS_trans_sf"/>
</dbReference>
<feature type="transmembrane region" description="Helical" evidence="6">
    <location>
        <begin position="402"/>
        <end position="421"/>
    </location>
</feature>
<evidence type="ECO:0000313" key="8">
    <source>
        <dbReference type="EMBL" id="NWY03162.1"/>
    </source>
</evidence>
<keyword evidence="4 6" id="KW-1133">Transmembrane helix</keyword>
<dbReference type="Pfam" id="PF12832">
    <property type="entry name" value="MFS_1_like"/>
    <property type="match status" value="1"/>
</dbReference>
<keyword evidence="9" id="KW-1185">Reference proteome</keyword>
<evidence type="ECO:0000256" key="1">
    <source>
        <dbReference type="ARBA" id="ARBA00004141"/>
    </source>
</evidence>
<dbReference type="InterPro" id="IPR051717">
    <property type="entry name" value="MFS_MFSD6"/>
</dbReference>
<feature type="transmembrane region" description="Helical" evidence="6">
    <location>
        <begin position="433"/>
        <end position="452"/>
    </location>
</feature>
<feature type="domain" description="Major facilitator superfamily associated" evidence="7">
    <location>
        <begin position="17"/>
        <end position="526"/>
    </location>
</feature>
<evidence type="ECO:0000256" key="3">
    <source>
        <dbReference type="ARBA" id="ARBA00022692"/>
    </source>
</evidence>
<keyword evidence="3 6" id="KW-0812">Transmembrane</keyword>
<comment type="caution">
    <text evidence="8">The sequence shown here is derived from an EMBL/GenBank/DDBJ whole genome shotgun (WGS) entry which is preliminary data.</text>
</comment>
<comment type="subcellular location">
    <subcellularLocation>
        <location evidence="1">Membrane</location>
        <topology evidence="1">Multi-pass membrane protein</topology>
    </subcellularLocation>
</comment>
<feature type="transmembrane region" description="Helical" evidence="6">
    <location>
        <begin position="359"/>
        <end position="382"/>
    </location>
</feature>
<organism evidence="8 9">
    <name type="scientific">Nothoprocta ornata</name>
    <dbReference type="NCBI Taxonomy" id="83376"/>
    <lineage>
        <taxon>Eukaryota</taxon>
        <taxon>Metazoa</taxon>
        <taxon>Chordata</taxon>
        <taxon>Craniata</taxon>
        <taxon>Vertebrata</taxon>
        <taxon>Euteleostomi</taxon>
        <taxon>Archelosauria</taxon>
        <taxon>Archosauria</taxon>
        <taxon>Dinosauria</taxon>
        <taxon>Saurischia</taxon>
        <taxon>Theropoda</taxon>
        <taxon>Coelurosauria</taxon>
        <taxon>Aves</taxon>
        <taxon>Palaeognathae</taxon>
        <taxon>Tinamiformes</taxon>
        <taxon>Tinamidae</taxon>
        <taxon>Nothoprocta</taxon>
    </lineage>
</organism>
<evidence type="ECO:0000259" key="7">
    <source>
        <dbReference type="Pfam" id="PF12832"/>
    </source>
</evidence>
<feature type="transmembrane region" description="Helical" evidence="6">
    <location>
        <begin position="325"/>
        <end position="347"/>
    </location>
</feature>
<comment type="similarity">
    <text evidence="2">Belongs to the major facilitator superfamily. MFSD6 family.</text>
</comment>
<reference evidence="8 9" key="1">
    <citation type="submission" date="2019-09" db="EMBL/GenBank/DDBJ databases">
        <title>Bird 10,000 Genomes (B10K) Project - Family phase.</title>
        <authorList>
            <person name="Zhang G."/>
        </authorList>
    </citation>
    <scope>NUCLEOTIDE SEQUENCE [LARGE SCALE GENOMIC DNA]</scope>
    <source>
        <strain evidence="8">B10K-MSB-03</strain>
    </source>
</reference>
<dbReference type="EMBL" id="VZSH01000138">
    <property type="protein sequence ID" value="NWY03162.1"/>
    <property type="molecule type" value="Genomic_DNA"/>
</dbReference>
<dbReference type="PANTHER" id="PTHR16172">
    <property type="entry name" value="MAJOR FACILITATOR SUPERFAMILY DOMAIN-CONTAINING PROTEIN 6-LIKE"/>
    <property type="match status" value="1"/>
</dbReference>
<dbReference type="PROSITE" id="PS51257">
    <property type="entry name" value="PROKAR_LIPOPROTEIN"/>
    <property type="match status" value="1"/>
</dbReference>
<name>A0A7K7B4C9_9AVES</name>
<dbReference type="SUPFAM" id="SSF103473">
    <property type="entry name" value="MFS general substrate transporter"/>
    <property type="match status" value="1"/>
</dbReference>
<dbReference type="Proteomes" id="UP000531938">
    <property type="component" value="Unassembled WGS sequence"/>
</dbReference>
<feature type="transmembrane region" description="Helical" evidence="6">
    <location>
        <begin position="245"/>
        <end position="264"/>
    </location>
</feature>
<feature type="transmembrane region" description="Helical" evidence="6">
    <location>
        <begin position="78"/>
        <end position="97"/>
    </location>
</feature>
<feature type="transmembrane region" description="Helical" evidence="6">
    <location>
        <begin position="458"/>
        <end position="476"/>
    </location>
</feature>
<protein>
    <submittedName>
        <fullName evidence="8">MFS6L protein</fullName>
    </submittedName>
</protein>
<dbReference type="GO" id="GO:0016020">
    <property type="term" value="C:membrane"/>
    <property type="evidence" value="ECO:0007669"/>
    <property type="project" value="UniProtKB-SubCell"/>
</dbReference>
<feature type="non-terminal residue" evidence="8">
    <location>
        <position position="587"/>
    </location>
</feature>